<sequence>MLRSETKITKQRGVKIMKKLVLATLGLVIALSFINNTGDKQHALKKEEIIQYSHADHF</sequence>
<reference evidence="1 2" key="1">
    <citation type="submission" date="2016-08" db="EMBL/GenBank/DDBJ databases">
        <authorList>
            <person name="Seilhamer J.J."/>
        </authorList>
    </citation>
    <scope>NUCLEOTIDE SEQUENCE [LARGE SCALE GENOMIC DNA]</scope>
    <source>
        <strain evidence="1 2">IEBC_T61001</strain>
    </source>
</reference>
<evidence type="ECO:0000313" key="2">
    <source>
        <dbReference type="Proteomes" id="UP000195991"/>
    </source>
</evidence>
<evidence type="ECO:0008006" key="3">
    <source>
        <dbReference type="Google" id="ProtNLM"/>
    </source>
</evidence>
<organism evidence="1 2">
    <name type="scientific">Bacillus thuringiensis</name>
    <dbReference type="NCBI Taxonomy" id="1428"/>
    <lineage>
        <taxon>Bacteria</taxon>
        <taxon>Bacillati</taxon>
        <taxon>Bacillota</taxon>
        <taxon>Bacilli</taxon>
        <taxon>Bacillales</taxon>
        <taxon>Bacillaceae</taxon>
        <taxon>Bacillus</taxon>
        <taxon>Bacillus cereus group</taxon>
    </lineage>
</organism>
<evidence type="ECO:0000313" key="1">
    <source>
        <dbReference type="EMBL" id="SCC69450.1"/>
    </source>
</evidence>
<accession>A0A1C4GMM5</accession>
<proteinExistence type="predicted"/>
<dbReference type="EMBL" id="FMBI01000060">
    <property type="protein sequence ID" value="SCC69450.1"/>
    <property type="molecule type" value="Genomic_DNA"/>
</dbReference>
<dbReference type="Proteomes" id="UP000195991">
    <property type="component" value="Unassembled WGS sequence"/>
</dbReference>
<protein>
    <recommendedName>
        <fullName evidence="3">Phr family secreted Rap phosphatase inhibitor</fullName>
    </recommendedName>
</protein>
<gene>
    <name evidence="1" type="ORF">BTT61001_06245</name>
</gene>
<name>A0A1C4GMM5_BACTU</name>
<dbReference type="AlphaFoldDB" id="A0A1C4GMM5"/>